<proteinExistence type="predicted"/>
<name>L9ZU09_9EURY</name>
<feature type="transmembrane region" description="Helical" evidence="1">
    <location>
        <begin position="64"/>
        <end position="86"/>
    </location>
</feature>
<dbReference type="OrthoDB" id="203413at2157"/>
<dbReference type="EMBL" id="AOIM01000036">
    <property type="protein sequence ID" value="ELY89556.1"/>
    <property type="molecule type" value="Genomic_DNA"/>
</dbReference>
<evidence type="ECO:0000313" key="2">
    <source>
        <dbReference type="EMBL" id="ELY89556.1"/>
    </source>
</evidence>
<keyword evidence="1" id="KW-1133">Transmembrane helix</keyword>
<dbReference type="RefSeq" id="WP_006653881.1">
    <property type="nucleotide sequence ID" value="NZ_AOIM01000036.1"/>
</dbReference>
<dbReference type="STRING" id="1227493.C483_13558"/>
<feature type="transmembrane region" description="Helical" evidence="1">
    <location>
        <begin position="92"/>
        <end position="110"/>
    </location>
</feature>
<dbReference type="Proteomes" id="UP000011519">
    <property type="component" value="Unassembled WGS sequence"/>
</dbReference>
<gene>
    <name evidence="2" type="ORF">C483_13558</name>
</gene>
<keyword evidence="1" id="KW-0472">Membrane</keyword>
<reference evidence="2 3" key="1">
    <citation type="journal article" date="2014" name="PLoS Genet.">
        <title>Phylogenetically driven sequencing of extremely halophilic archaea reveals strategies for static and dynamic osmo-response.</title>
        <authorList>
            <person name="Becker E.A."/>
            <person name="Seitzer P.M."/>
            <person name="Tritt A."/>
            <person name="Larsen D."/>
            <person name="Krusor M."/>
            <person name="Yao A.I."/>
            <person name="Wu D."/>
            <person name="Madern D."/>
            <person name="Eisen J.A."/>
            <person name="Darling A.E."/>
            <person name="Facciotti M.T."/>
        </authorList>
    </citation>
    <scope>NUCLEOTIDE SEQUENCE [LARGE SCALE GENOMIC DNA]</scope>
    <source>
        <strain evidence="2 3">JCM 10989</strain>
    </source>
</reference>
<feature type="transmembrane region" description="Helical" evidence="1">
    <location>
        <begin position="12"/>
        <end position="30"/>
    </location>
</feature>
<comment type="caution">
    <text evidence="2">The sequence shown here is derived from an EMBL/GenBank/DDBJ whole genome shotgun (WGS) entry which is preliminary data.</text>
</comment>
<evidence type="ECO:0000313" key="3">
    <source>
        <dbReference type="Proteomes" id="UP000011519"/>
    </source>
</evidence>
<keyword evidence="1" id="KW-0812">Transmembrane</keyword>
<evidence type="ECO:0000256" key="1">
    <source>
        <dbReference type="SAM" id="Phobius"/>
    </source>
</evidence>
<dbReference type="AlphaFoldDB" id="L9ZU09"/>
<keyword evidence="3" id="KW-1185">Reference proteome</keyword>
<feature type="transmembrane region" description="Helical" evidence="1">
    <location>
        <begin position="36"/>
        <end position="57"/>
    </location>
</feature>
<accession>L9ZU09</accession>
<dbReference type="PATRIC" id="fig|1227493.4.peg.2724"/>
<sequence>MSRSNDIPDAAYRAIFLGVILYFALVVYSATTGDVIVSLASEFVFGAIAIGVGVVLFDLADGELSAALGGAVFLIGGGIAQFGALFTQSPTLNQMSSLLVFVGIGLYLYVTWTAE</sequence>
<protein>
    <submittedName>
        <fullName evidence="2">Uncharacterized protein</fullName>
    </submittedName>
</protein>
<organism evidence="2 3">
    <name type="scientific">Natrialba hulunbeirensis JCM 10989</name>
    <dbReference type="NCBI Taxonomy" id="1227493"/>
    <lineage>
        <taxon>Archaea</taxon>
        <taxon>Methanobacteriati</taxon>
        <taxon>Methanobacteriota</taxon>
        <taxon>Stenosarchaea group</taxon>
        <taxon>Halobacteria</taxon>
        <taxon>Halobacteriales</taxon>
        <taxon>Natrialbaceae</taxon>
        <taxon>Natrialba</taxon>
    </lineage>
</organism>